<protein>
    <recommendedName>
        <fullName evidence="2">DUF6534 domain-containing protein</fullName>
    </recommendedName>
</protein>
<evidence type="ECO:0000313" key="4">
    <source>
        <dbReference type="Proteomes" id="UP001215598"/>
    </source>
</evidence>
<dbReference type="EMBL" id="JARKIB010000106">
    <property type="protein sequence ID" value="KAJ7739517.1"/>
    <property type="molecule type" value="Genomic_DNA"/>
</dbReference>
<evidence type="ECO:0000256" key="1">
    <source>
        <dbReference type="SAM" id="Phobius"/>
    </source>
</evidence>
<keyword evidence="1" id="KW-0472">Membrane</keyword>
<accession>A0AAD7N0Z0</accession>
<dbReference type="InterPro" id="IPR045339">
    <property type="entry name" value="DUF6534"/>
</dbReference>
<comment type="caution">
    <text evidence="3">The sequence shown here is derived from an EMBL/GenBank/DDBJ whole genome shotgun (WGS) entry which is preliminary data.</text>
</comment>
<evidence type="ECO:0000313" key="3">
    <source>
        <dbReference type="EMBL" id="KAJ7739517.1"/>
    </source>
</evidence>
<dbReference type="AlphaFoldDB" id="A0AAD7N0Z0"/>
<proteinExistence type="predicted"/>
<sequence length="177" mass="19913">MAKVFTVIGSLQLFANYLSAFTVQIFFATRIYLRTRVLFGEPIVVVLLALVQLSAGTAQTYLTYKHRSFSKLDETTIPISLPSISPKTGSGSTERLLNSLIIHAVNRGFVTAITSTFTMVLFVVYPHSFWFFLSIAPSSKLYMNSMLATLNMRGHIWRNAHSVNENWENVNLGQDQQ</sequence>
<dbReference type="Proteomes" id="UP001215598">
    <property type="component" value="Unassembled WGS sequence"/>
</dbReference>
<reference evidence="3" key="1">
    <citation type="submission" date="2023-03" db="EMBL/GenBank/DDBJ databases">
        <title>Massive genome expansion in bonnet fungi (Mycena s.s.) driven by repeated elements and novel gene families across ecological guilds.</title>
        <authorList>
            <consortium name="Lawrence Berkeley National Laboratory"/>
            <person name="Harder C.B."/>
            <person name="Miyauchi S."/>
            <person name="Viragh M."/>
            <person name="Kuo A."/>
            <person name="Thoen E."/>
            <person name="Andreopoulos B."/>
            <person name="Lu D."/>
            <person name="Skrede I."/>
            <person name="Drula E."/>
            <person name="Henrissat B."/>
            <person name="Morin E."/>
            <person name="Kohler A."/>
            <person name="Barry K."/>
            <person name="LaButti K."/>
            <person name="Morin E."/>
            <person name="Salamov A."/>
            <person name="Lipzen A."/>
            <person name="Mereny Z."/>
            <person name="Hegedus B."/>
            <person name="Baldrian P."/>
            <person name="Stursova M."/>
            <person name="Weitz H."/>
            <person name="Taylor A."/>
            <person name="Grigoriev I.V."/>
            <person name="Nagy L.G."/>
            <person name="Martin F."/>
            <person name="Kauserud H."/>
        </authorList>
    </citation>
    <scope>NUCLEOTIDE SEQUENCE</scope>
    <source>
        <strain evidence="3">CBHHK182m</strain>
    </source>
</reference>
<keyword evidence="4" id="KW-1185">Reference proteome</keyword>
<feature type="transmembrane region" description="Helical" evidence="1">
    <location>
        <begin position="104"/>
        <end position="123"/>
    </location>
</feature>
<feature type="transmembrane region" description="Helical" evidence="1">
    <location>
        <begin position="44"/>
        <end position="64"/>
    </location>
</feature>
<evidence type="ECO:0000259" key="2">
    <source>
        <dbReference type="Pfam" id="PF20152"/>
    </source>
</evidence>
<keyword evidence="1" id="KW-0812">Transmembrane</keyword>
<feature type="domain" description="DUF6534" evidence="2">
    <location>
        <begin position="92"/>
        <end position="154"/>
    </location>
</feature>
<gene>
    <name evidence="3" type="ORF">B0H16DRAFT_1465176</name>
</gene>
<keyword evidence="1" id="KW-1133">Transmembrane helix</keyword>
<dbReference type="Pfam" id="PF20152">
    <property type="entry name" value="DUF6534"/>
    <property type="match status" value="1"/>
</dbReference>
<organism evidence="3 4">
    <name type="scientific">Mycena metata</name>
    <dbReference type="NCBI Taxonomy" id="1033252"/>
    <lineage>
        <taxon>Eukaryota</taxon>
        <taxon>Fungi</taxon>
        <taxon>Dikarya</taxon>
        <taxon>Basidiomycota</taxon>
        <taxon>Agaricomycotina</taxon>
        <taxon>Agaricomycetes</taxon>
        <taxon>Agaricomycetidae</taxon>
        <taxon>Agaricales</taxon>
        <taxon>Marasmiineae</taxon>
        <taxon>Mycenaceae</taxon>
        <taxon>Mycena</taxon>
    </lineage>
</organism>
<name>A0AAD7N0Z0_9AGAR</name>